<protein>
    <submittedName>
        <fullName evidence="2">Uncharacterized protein</fullName>
    </submittedName>
</protein>
<reference evidence="2" key="1">
    <citation type="submission" date="2023-06" db="EMBL/GenBank/DDBJ databases">
        <authorList>
            <consortium name="Lawrence Berkeley National Laboratory"/>
            <person name="Ahrendt S."/>
            <person name="Sahu N."/>
            <person name="Indic B."/>
            <person name="Wong-Bajracharya J."/>
            <person name="Merenyi Z."/>
            <person name="Ke H.-M."/>
            <person name="Monk M."/>
            <person name="Kocsube S."/>
            <person name="Drula E."/>
            <person name="Lipzen A."/>
            <person name="Balint B."/>
            <person name="Henrissat B."/>
            <person name="Andreopoulos B."/>
            <person name="Martin F.M."/>
            <person name="Harder C.B."/>
            <person name="Rigling D."/>
            <person name="Ford K.L."/>
            <person name="Foster G.D."/>
            <person name="Pangilinan J."/>
            <person name="Papanicolaou A."/>
            <person name="Barry K."/>
            <person name="LaButti K."/>
            <person name="Viragh M."/>
            <person name="Koriabine M."/>
            <person name="Yan M."/>
            <person name="Riley R."/>
            <person name="Champramary S."/>
            <person name="Plett K.L."/>
            <person name="Tsai I.J."/>
            <person name="Slot J."/>
            <person name="Sipos G."/>
            <person name="Plett J."/>
            <person name="Nagy L.G."/>
            <person name="Grigoriev I.V."/>
        </authorList>
    </citation>
    <scope>NUCLEOTIDE SEQUENCE</scope>
    <source>
        <strain evidence="2">FPL87.14</strain>
    </source>
</reference>
<organism evidence="2 3">
    <name type="scientific">Armillaria borealis</name>
    <dbReference type="NCBI Taxonomy" id="47425"/>
    <lineage>
        <taxon>Eukaryota</taxon>
        <taxon>Fungi</taxon>
        <taxon>Dikarya</taxon>
        <taxon>Basidiomycota</taxon>
        <taxon>Agaricomycotina</taxon>
        <taxon>Agaricomycetes</taxon>
        <taxon>Agaricomycetidae</taxon>
        <taxon>Agaricales</taxon>
        <taxon>Marasmiineae</taxon>
        <taxon>Physalacriaceae</taxon>
        <taxon>Armillaria</taxon>
    </lineage>
</organism>
<evidence type="ECO:0000256" key="1">
    <source>
        <dbReference type="SAM" id="MobiDB-lite"/>
    </source>
</evidence>
<evidence type="ECO:0000313" key="3">
    <source>
        <dbReference type="Proteomes" id="UP001175226"/>
    </source>
</evidence>
<dbReference type="AlphaFoldDB" id="A0AA39IY98"/>
<keyword evidence="3" id="KW-1185">Reference proteome</keyword>
<name>A0AA39IY98_9AGAR</name>
<accession>A0AA39IY98</accession>
<gene>
    <name evidence="2" type="ORF">EV421DRAFT_1742100</name>
</gene>
<feature type="region of interest" description="Disordered" evidence="1">
    <location>
        <begin position="98"/>
        <end position="117"/>
    </location>
</feature>
<proteinExistence type="predicted"/>
<feature type="compositionally biased region" description="Acidic residues" evidence="1">
    <location>
        <begin position="103"/>
        <end position="115"/>
    </location>
</feature>
<dbReference type="Proteomes" id="UP001175226">
    <property type="component" value="Unassembled WGS sequence"/>
</dbReference>
<dbReference type="EMBL" id="JAUEPT010000090">
    <property type="protein sequence ID" value="KAK0432715.1"/>
    <property type="molecule type" value="Genomic_DNA"/>
</dbReference>
<comment type="caution">
    <text evidence="2">The sequence shown here is derived from an EMBL/GenBank/DDBJ whole genome shotgun (WGS) entry which is preliminary data.</text>
</comment>
<sequence length="217" mass="24219">MPSIALSWASEGTFMHPVATRAPVTDRAIPYPPVCKPYARQHHDEPHTTTWTITAIIDNDASPNYACRSTKCKPQYRPNYLTLTIICGRGGIWMPIQPSHDNDELDDDNDNDDNDERDRERVWLWETVEGAGEWGRVGRVEQDGRRMIGAPMANQDDGAHAFWNIDGGPKDSASMPGTMGIQAPQHPPLPTSSLLNIELPLPALLTYAPHTRAYPIR</sequence>
<evidence type="ECO:0000313" key="2">
    <source>
        <dbReference type="EMBL" id="KAK0432715.1"/>
    </source>
</evidence>